<dbReference type="InterPro" id="IPR007492">
    <property type="entry name" value="LytTR_DNA-bd_dom"/>
</dbReference>
<dbReference type="PROSITE" id="PS50110">
    <property type="entry name" value="RESPONSE_REGULATORY"/>
    <property type="match status" value="1"/>
</dbReference>
<name>A0A4R2GIB2_9BACT</name>
<dbReference type="Proteomes" id="UP000295221">
    <property type="component" value="Unassembled WGS sequence"/>
</dbReference>
<dbReference type="SMART" id="SM00850">
    <property type="entry name" value="LytTR"/>
    <property type="match status" value="1"/>
</dbReference>
<dbReference type="AlphaFoldDB" id="A0A4R2GIB2"/>
<comment type="caution">
    <text evidence="4">The sequence shown here is derived from an EMBL/GenBank/DDBJ whole genome shotgun (WGS) entry which is preliminary data.</text>
</comment>
<feature type="modified residue" description="4-aspartylphosphate" evidence="2">
    <location>
        <position position="57"/>
    </location>
</feature>
<dbReference type="InterPro" id="IPR050595">
    <property type="entry name" value="Bact_response_regulator"/>
</dbReference>
<keyword evidence="1 2" id="KW-0597">Phosphoprotein</keyword>
<evidence type="ECO:0000313" key="5">
    <source>
        <dbReference type="Proteomes" id="UP000295221"/>
    </source>
</evidence>
<dbReference type="Gene3D" id="3.40.50.2300">
    <property type="match status" value="1"/>
</dbReference>
<evidence type="ECO:0000256" key="1">
    <source>
        <dbReference type="ARBA" id="ARBA00022553"/>
    </source>
</evidence>
<dbReference type="OrthoDB" id="2168082at2"/>
<gene>
    <name evidence="4" type="ORF">EV194_105113</name>
</gene>
<evidence type="ECO:0000256" key="2">
    <source>
        <dbReference type="PROSITE-ProRule" id="PRU00169"/>
    </source>
</evidence>
<dbReference type="GO" id="GO:0003677">
    <property type="term" value="F:DNA binding"/>
    <property type="evidence" value="ECO:0007669"/>
    <property type="project" value="InterPro"/>
</dbReference>
<dbReference type="SMART" id="SM00448">
    <property type="entry name" value="REC"/>
    <property type="match status" value="1"/>
</dbReference>
<protein>
    <submittedName>
        <fullName evidence="4">LytTR family two component transcriptional regulator</fullName>
    </submittedName>
</protein>
<dbReference type="InterPro" id="IPR011006">
    <property type="entry name" value="CheY-like_superfamily"/>
</dbReference>
<proteinExistence type="predicted"/>
<keyword evidence="5" id="KW-1185">Reference proteome</keyword>
<dbReference type="EMBL" id="SLWK01000005">
    <property type="protein sequence ID" value="TCO08309.1"/>
    <property type="molecule type" value="Genomic_DNA"/>
</dbReference>
<dbReference type="Pfam" id="PF00072">
    <property type="entry name" value="Response_reg"/>
    <property type="match status" value="1"/>
</dbReference>
<accession>A0A4R2GIB2</accession>
<feature type="domain" description="Response regulatory" evidence="3">
    <location>
        <begin position="5"/>
        <end position="118"/>
    </location>
</feature>
<dbReference type="RefSeq" id="WP_132433608.1">
    <property type="nucleotide sequence ID" value="NZ_SLWK01000005.1"/>
</dbReference>
<organism evidence="4 5">
    <name type="scientific">Natronoflexus pectinivorans</name>
    <dbReference type="NCBI Taxonomy" id="682526"/>
    <lineage>
        <taxon>Bacteria</taxon>
        <taxon>Pseudomonadati</taxon>
        <taxon>Bacteroidota</taxon>
        <taxon>Bacteroidia</taxon>
        <taxon>Marinilabiliales</taxon>
        <taxon>Marinilabiliaceae</taxon>
        <taxon>Natronoflexus</taxon>
    </lineage>
</organism>
<dbReference type="SUPFAM" id="SSF52172">
    <property type="entry name" value="CheY-like"/>
    <property type="match status" value="1"/>
</dbReference>
<reference evidence="4 5" key="1">
    <citation type="submission" date="2019-03" db="EMBL/GenBank/DDBJ databases">
        <title>Genomic Encyclopedia of Type Strains, Phase IV (KMG-IV): sequencing the most valuable type-strain genomes for metagenomic binning, comparative biology and taxonomic classification.</title>
        <authorList>
            <person name="Goeker M."/>
        </authorList>
    </citation>
    <scope>NUCLEOTIDE SEQUENCE [LARGE SCALE GENOMIC DNA]</scope>
    <source>
        <strain evidence="4 5">DSM 24179</strain>
    </source>
</reference>
<dbReference type="PANTHER" id="PTHR44591">
    <property type="entry name" value="STRESS RESPONSE REGULATOR PROTEIN 1"/>
    <property type="match status" value="1"/>
</dbReference>
<evidence type="ECO:0000313" key="4">
    <source>
        <dbReference type="EMBL" id="TCO08309.1"/>
    </source>
</evidence>
<dbReference type="GO" id="GO:0000160">
    <property type="term" value="P:phosphorelay signal transduction system"/>
    <property type="evidence" value="ECO:0007669"/>
    <property type="project" value="InterPro"/>
</dbReference>
<dbReference type="Pfam" id="PF04397">
    <property type="entry name" value="LytTR"/>
    <property type="match status" value="1"/>
</dbReference>
<dbReference type="PANTHER" id="PTHR44591:SF3">
    <property type="entry name" value="RESPONSE REGULATORY DOMAIN-CONTAINING PROTEIN"/>
    <property type="match status" value="1"/>
</dbReference>
<sequence length="252" mass="28975">MEPLKIMIVEDDLFTRRVVDVIIKNHFTEFVVSATTGSIKEAHHLLERVKPDLLILDIQLEDGNAFELLSQIPVIDFKIVFMSSYSSYMEQAVQFSAVDFIKKPFDESEFVQALDKALDAFNDSEYPKRIETLLLNINEEPQNRTLLLVTRNGNVKVDINSIEYGESITKGAYFHLLSGDTIHVSFPLRRYEPLLTEYAFFRCHPLMLVNLRHIESLDKSRSEIRMKSGTIIPVDGWRLANLISKREALALI</sequence>
<evidence type="ECO:0000259" key="3">
    <source>
        <dbReference type="PROSITE" id="PS50110"/>
    </source>
</evidence>
<dbReference type="InterPro" id="IPR001789">
    <property type="entry name" value="Sig_transdc_resp-reg_receiver"/>
</dbReference>
<dbReference type="Gene3D" id="2.40.50.1020">
    <property type="entry name" value="LytTr DNA-binding domain"/>
    <property type="match status" value="1"/>
</dbReference>